<sequence>MWQQTVVTCFSGHHAHILSELAQLNNLIDEFLAQEIIPAEMWNTLLITNPMLT</sequence>
<name>A0A9P5WYQ8_9AGAR</name>
<organism evidence="1 2">
    <name type="scientific">Macrolepiota fuliginosa MF-IS2</name>
    <dbReference type="NCBI Taxonomy" id="1400762"/>
    <lineage>
        <taxon>Eukaryota</taxon>
        <taxon>Fungi</taxon>
        <taxon>Dikarya</taxon>
        <taxon>Basidiomycota</taxon>
        <taxon>Agaricomycotina</taxon>
        <taxon>Agaricomycetes</taxon>
        <taxon>Agaricomycetidae</taxon>
        <taxon>Agaricales</taxon>
        <taxon>Agaricineae</taxon>
        <taxon>Agaricaceae</taxon>
        <taxon>Macrolepiota</taxon>
    </lineage>
</organism>
<dbReference type="Proteomes" id="UP000807342">
    <property type="component" value="Unassembled WGS sequence"/>
</dbReference>
<dbReference type="EMBL" id="MU152629">
    <property type="protein sequence ID" value="KAF9440321.1"/>
    <property type="molecule type" value="Genomic_DNA"/>
</dbReference>
<keyword evidence="2" id="KW-1185">Reference proteome</keyword>
<evidence type="ECO:0000313" key="1">
    <source>
        <dbReference type="EMBL" id="KAF9440321.1"/>
    </source>
</evidence>
<accession>A0A9P5WYQ8</accession>
<dbReference type="AlphaFoldDB" id="A0A9P5WYQ8"/>
<evidence type="ECO:0000313" key="2">
    <source>
        <dbReference type="Proteomes" id="UP000807342"/>
    </source>
</evidence>
<comment type="caution">
    <text evidence="1">The sequence shown here is derived from an EMBL/GenBank/DDBJ whole genome shotgun (WGS) entry which is preliminary data.</text>
</comment>
<protein>
    <submittedName>
        <fullName evidence="1">Uncharacterized protein</fullName>
    </submittedName>
</protein>
<proteinExistence type="predicted"/>
<reference evidence="1" key="1">
    <citation type="submission" date="2020-11" db="EMBL/GenBank/DDBJ databases">
        <authorList>
            <consortium name="DOE Joint Genome Institute"/>
            <person name="Ahrendt S."/>
            <person name="Riley R."/>
            <person name="Andreopoulos W."/>
            <person name="Labutti K."/>
            <person name="Pangilinan J."/>
            <person name="Ruiz-Duenas F.J."/>
            <person name="Barrasa J.M."/>
            <person name="Sanchez-Garcia M."/>
            <person name="Camarero S."/>
            <person name="Miyauchi S."/>
            <person name="Serrano A."/>
            <person name="Linde D."/>
            <person name="Babiker R."/>
            <person name="Drula E."/>
            <person name="Ayuso-Fernandez I."/>
            <person name="Pacheco R."/>
            <person name="Padilla G."/>
            <person name="Ferreira P."/>
            <person name="Barriuso J."/>
            <person name="Kellner H."/>
            <person name="Castanera R."/>
            <person name="Alfaro M."/>
            <person name="Ramirez L."/>
            <person name="Pisabarro A.G."/>
            <person name="Kuo A."/>
            <person name="Tritt A."/>
            <person name="Lipzen A."/>
            <person name="He G."/>
            <person name="Yan M."/>
            <person name="Ng V."/>
            <person name="Cullen D."/>
            <person name="Martin F."/>
            <person name="Rosso M.-N."/>
            <person name="Henrissat B."/>
            <person name="Hibbett D."/>
            <person name="Martinez A.T."/>
            <person name="Grigoriev I.V."/>
        </authorList>
    </citation>
    <scope>NUCLEOTIDE SEQUENCE</scope>
    <source>
        <strain evidence="1">MF-IS2</strain>
    </source>
</reference>
<gene>
    <name evidence="1" type="ORF">P691DRAFT_767918</name>
</gene>